<evidence type="ECO:0000313" key="6">
    <source>
        <dbReference type="Proteomes" id="UP000546464"/>
    </source>
</evidence>
<keyword evidence="6" id="KW-1185">Reference proteome</keyword>
<dbReference type="Pfam" id="PF07940">
    <property type="entry name" value="Hepar_II_III_C"/>
    <property type="match status" value="1"/>
</dbReference>
<evidence type="ECO:0000259" key="4">
    <source>
        <dbReference type="Pfam" id="PF16332"/>
    </source>
</evidence>
<protein>
    <submittedName>
        <fullName evidence="5">Heparinase II/III family protein</fullName>
    </submittedName>
</protein>
<sequence>MMKTHLIATLLLCCALHPLSATNQWIRPADLPEVPPEPPRTWILKDQQERFAKYCLEGEDARFFANLKADFDRQYLHVAFPAEPESFGDSNPSTRTSDKIDAWREAQDTCNLAAGVASTAAIIWRATGEQAYLDKAREFLLGVTEWDLDGATNILYNDETNFRLLRLLPETYDQIRDELTPEERTRVLDMFRARGNLTFQHMLDNRTGLVIRNSLLVEPSSHPVRFVPMLGLMGLALWDDLPEAQDWFAFAYRFYREQFPPWGGDDGGWAEGLAYWRGTIEHASFQDGLWLIGAPEAYANPFWKRTFYFPVYFLTPWASTAYGDTPLAGKIGMEPGIRDIIVHAAKIYQDGYLSAYAALYEDRHPFPENDTEFKLWRKYPIPVEYLLRDFLVSDLPLPPALDLDKLPGSTYLKDIGWVAMHTNLGSPKKDIFLQFKSSPYGSYSHSHADQNSIIVSAYGEPFLINSGYREYHRSPHHQGHTRQTLSKNNLLINGQGQPAQNKMAKGKITGYQATPDFTWARGDATAAYKANPKLSKVRLAQREVIMLPDGLIISRDEVQLDEPGVVQWLLHSVNAPETDASTSTVTLHSGDKGMRVALASLDSPLSFSVSDTFTVPVDPKYLNKGYVPQYHLTATTETPAARQVIYAVMTPLDAPGHPGATILDAADDHLSVVCADGERFRLVFTQAGPEKLAMEPTSGKTN</sequence>
<dbReference type="SUPFAM" id="SSF48230">
    <property type="entry name" value="Chondroitin AC/alginate lyase"/>
    <property type="match status" value="1"/>
</dbReference>
<dbReference type="InterPro" id="IPR012480">
    <property type="entry name" value="Hepar_II_III_C"/>
</dbReference>
<dbReference type="Gene3D" id="1.50.10.100">
    <property type="entry name" value="Chondroitin AC/alginate lyase"/>
    <property type="match status" value="1"/>
</dbReference>
<keyword evidence="2" id="KW-0732">Signal</keyword>
<feature type="signal peptide" evidence="2">
    <location>
        <begin position="1"/>
        <end position="23"/>
    </location>
</feature>
<dbReference type="AlphaFoldDB" id="A0A842HGZ3"/>
<evidence type="ECO:0000256" key="1">
    <source>
        <dbReference type="ARBA" id="ARBA00004196"/>
    </source>
</evidence>
<name>A0A842HGZ3_9BACT</name>
<dbReference type="EMBL" id="JACHVB010000042">
    <property type="protein sequence ID" value="MBC2595450.1"/>
    <property type="molecule type" value="Genomic_DNA"/>
</dbReference>
<dbReference type="PANTHER" id="PTHR38045:SF1">
    <property type="entry name" value="HEPARINASE II_III-LIKE PROTEIN"/>
    <property type="match status" value="1"/>
</dbReference>
<dbReference type="PANTHER" id="PTHR38045">
    <property type="entry name" value="CHROMOSOME 1, WHOLE GENOME SHOTGUN SEQUENCE"/>
    <property type="match status" value="1"/>
</dbReference>
<reference evidence="5 6" key="1">
    <citation type="submission" date="2020-07" db="EMBL/GenBank/DDBJ databases">
        <authorList>
            <person name="Feng X."/>
        </authorList>
    </citation>
    <scope>NUCLEOTIDE SEQUENCE [LARGE SCALE GENOMIC DNA]</scope>
    <source>
        <strain evidence="5 6">JCM31066</strain>
    </source>
</reference>
<evidence type="ECO:0000256" key="2">
    <source>
        <dbReference type="SAM" id="SignalP"/>
    </source>
</evidence>
<evidence type="ECO:0000259" key="3">
    <source>
        <dbReference type="Pfam" id="PF07940"/>
    </source>
</evidence>
<dbReference type="InterPro" id="IPR008929">
    <property type="entry name" value="Chondroitin_lyas"/>
</dbReference>
<dbReference type="Gene3D" id="2.70.98.70">
    <property type="match status" value="1"/>
</dbReference>
<feature type="domain" description="Heparinase II/III-like C-terminal" evidence="3">
    <location>
        <begin position="407"/>
        <end position="612"/>
    </location>
</feature>
<comment type="subcellular location">
    <subcellularLocation>
        <location evidence="1">Cell envelope</location>
    </subcellularLocation>
</comment>
<proteinExistence type="predicted"/>
<dbReference type="RefSeq" id="WP_185676406.1">
    <property type="nucleotide sequence ID" value="NZ_JACHVB010000042.1"/>
</dbReference>
<evidence type="ECO:0000313" key="5">
    <source>
        <dbReference type="EMBL" id="MBC2595450.1"/>
    </source>
</evidence>
<feature type="chain" id="PRO_5032452398" evidence="2">
    <location>
        <begin position="24"/>
        <end position="702"/>
    </location>
</feature>
<organism evidence="5 6">
    <name type="scientific">Ruficoccus amylovorans</name>
    <dbReference type="NCBI Taxonomy" id="1804625"/>
    <lineage>
        <taxon>Bacteria</taxon>
        <taxon>Pseudomonadati</taxon>
        <taxon>Verrucomicrobiota</taxon>
        <taxon>Opitutia</taxon>
        <taxon>Puniceicoccales</taxon>
        <taxon>Cerasicoccaceae</taxon>
        <taxon>Ruficoccus</taxon>
    </lineage>
</organism>
<dbReference type="GO" id="GO:0030313">
    <property type="term" value="C:cell envelope"/>
    <property type="evidence" value="ECO:0007669"/>
    <property type="project" value="UniProtKB-SubCell"/>
</dbReference>
<dbReference type="Proteomes" id="UP000546464">
    <property type="component" value="Unassembled WGS sequence"/>
</dbReference>
<dbReference type="GO" id="GO:0016829">
    <property type="term" value="F:lyase activity"/>
    <property type="evidence" value="ECO:0007669"/>
    <property type="project" value="InterPro"/>
</dbReference>
<dbReference type="InterPro" id="IPR032518">
    <property type="entry name" value="HepII_N"/>
</dbReference>
<dbReference type="Pfam" id="PF16332">
    <property type="entry name" value="DUF4962"/>
    <property type="match status" value="1"/>
</dbReference>
<gene>
    <name evidence="5" type="ORF">H5P28_14380</name>
</gene>
<feature type="domain" description="Heparinase II N-terminal" evidence="4">
    <location>
        <begin position="36"/>
        <end position="314"/>
    </location>
</feature>
<comment type="caution">
    <text evidence="5">The sequence shown here is derived from an EMBL/GenBank/DDBJ whole genome shotgun (WGS) entry which is preliminary data.</text>
</comment>
<accession>A0A842HGZ3</accession>